<protein>
    <recommendedName>
        <fullName evidence="6">PAS domain-containing protein</fullName>
    </recommendedName>
</protein>
<comment type="caution">
    <text evidence="4">The sequence shown here is derived from an EMBL/GenBank/DDBJ whole genome shotgun (WGS) entry which is preliminary data.</text>
</comment>
<evidence type="ECO:0000259" key="2">
    <source>
        <dbReference type="SMART" id="SM00065"/>
    </source>
</evidence>
<dbReference type="Pfam" id="PF13185">
    <property type="entry name" value="GAF_2"/>
    <property type="match status" value="1"/>
</dbReference>
<evidence type="ECO:0000313" key="4">
    <source>
        <dbReference type="EMBL" id="GAA4081717.1"/>
    </source>
</evidence>
<dbReference type="InterPro" id="IPR003018">
    <property type="entry name" value="GAF"/>
</dbReference>
<dbReference type="SMART" id="SM00065">
    <property type="entry name" value="GAF"/>
    <property type="match status" value="1"/>
</dbReference>
<dbReference type="PANTHER" id="PTHR43156:SF2">
    <property type="entry name" value="STAGE II SPORULATION PROTEIN E"/>
    <property type="match status" value="1"/>
</dbReference>
<dbReference type="InterPro" id="IPR029016">
    <property type="entry name" value="GAF-like_dom_sf"/>
</dbReference>
<dbReference type="EMBL" id="BAAAZY010000024">
    <property type="protein sequence ID" value="GAA4081717.1"/>
    <property type="molecule type" value="Genomic_DNA"/>
</dbReference>
<evidence type="ECO:0000259" key="3">
    <source>
        <dbReference type="SMART" id="SM00331"/>
    </source>
</evidence>
<organism evidence="4 5">
    <name type="scientific">Streptomyces shaanxiensis</name>
    <dbReference type="NCBI Taxonomy" id="653357"/>
    <lineage>
        <taxon>Bacteria</taxon>
        <taxon>Bacillati</taxon>
        <taxon>Actinomycetota</taxon>
        <taxon>Actinomycetes</taxon>
        <taxon>Kitasatosporales</taxon>
        <taxon>Streptomycetaceae</taxon>
        <taxon>Streptomyces</taxon>
    </lineage>
</organism>
<dbReference type="InterPro" id="IPR001932">
    <property type="entry name" value="PPM-type_phosphatase-like_dom"/>
</dbReference>
<keyword evidence="1" id="KW-0378">Hydrolase</keyword>
<dbReference type="Proteomes" id="UP001499984">
    <property type="component" value="Unassembled WGS sequence"/>
</dbReference>
<evidence type="ECO:0000313" key="5">
    <source>
        <dbReference type="Proteomes" id="UP001499984"/>
    </source>
</evidence>
<name>A0ABP7W627_9ACTN</name>
<dbReference type="Gene3D" id="3.30.450.20">
    <property type="entry name" value="PAS domain"/>
    <property type="match status" value="1"/>
</dbReference>
<keyword evidence="5" id="KW-1185">Reference proteome</keyword>
<feature type="domain" description="PPM-type phosphatase" evidence="3">
    <location>
        <begin position="318"/>
        <end position="532"/>
    </location>
</feature>
<dbReference type="SUPFAM" id="SSF55785">
    <property type="entry name" value="PYP-like sensor domain (PAS domain)"/>
    <property type="match status" value="1"/>
</dbReference>
<dbReference type="SMART" id="SM00331">
    <property type="entry name" value="PP2C_SIG"/>
    <property type="match status" value="1"/>
</dbReference>
<feature type="domain" description="GAF" evidence="2">
    <location>
        <begin position="146"/>
        <end position="297"/>
    </location>
</feature>
<evidence type="ECO:0000256" key="1">
    <source>
        <dbReference type="ARBA" id="ARBA00022801"/>
    </source>
</evidence>
<gene>
    <name evidence="4" type="ORF">GCM10022233_73360</name>
</gene>
<sequence length="665" mass="72383">MSTHPAPPEVPSPGVLQPRSGAVLTIDRTWRVTFFNRPAERLLGLSDELLGRVLWDAVPHLRTTGVNVACRQATTTGKPTGFSVDWPRDQRSLRIQLFPVPTGMALWFTDVTGRRRRAEETAAENTAAKYAERIVELTQALAMAVTGLDVVNVVEDHAQELFGADAVSFWCRDEEHLNSFGNAGNSLEFVNRMKGTLPPPLDQCPAGRTLIERAPTFISSPSEYIGRYPHMADVPTVSGKQAWAFLPLLTPDRPIGVCVFSYGRPHEFTPEERNLFTVLCGLIAQALARARLYDAEHRRSHELQRGLLPRVLPSLPGVTTTARYLPAGDGAEVGGDWYDVIPLPSDRVALVIGDVMGHGLREAAIMGQLRTAVRTLADLGQAPDELFYHLNSLVSDLGDEYFATCLCAVYDPTSRLCTLTTAGHPPPVIVHPDGTHYFADLPDNPPLGIAALPYETTTLELPEGSLLALYTDGLVQGPNGDIDAGMAELSRRLARTPDPASTDLDTLCGSLLTDLSGASRFPDDAALLLARTRASAPRDIACWQLPENPRAAGQARKHVRDQLTAWGLEELVVTTELLASELVGNVIRHARGPITLRLLRSRALICEVSDRSLTMPRIRHAADTDEGGRGLQLVAALADRWGARYTESGKCIWTEQSLTGPDAGV</sequence>
<dbReference type="Pfam" id="PF07228">
    <property type="entry name" value="SpoIIE"/>
    <property type="match status" value="1"/>
</dbReference>
<reference evidence="5" key="1">
    <citation type="journal article" date="2019" name="Int. J. Syst. Evol. Microbiol.">
        <title>The Global Catalogue of Microorganisms (GCM) 10K type strain sequencing project: providing services to taxonomists for standard genome sequencing and annotation.</title>
        <authorList>
            <consortium name="The Broad Institute Genomics Platform"/>
            <consortium name="The Broad Institute Genome Sequencing Center for Infectious Disease"/>
            <person name="Wu L."/>
            <person name="Ma J."/>
        </authorList>
    </citation>
    <scope>NUCLEOTIDE SEQUENCE [LARGE SCALE GENOMIC DNA]</scope>
    <source>
        <strain evidence="5">JCM 16925</strain>
    </source>
</reference>
<dbReference type="PANTHER" id="PTHR43156">
    <property type="entry name" value="STAGE II SPORULATION PROTEIN E-RELATED"/>
    <property type="match status" value="1"/>
</dbReference>
<dbReference type="InterPro" id="IPR036890">
    <property type="entry name" value="HATPase_C_sf"/>
</dbReference>
<dbReference type="CDD" id="cd16936">
    <property type="entry name" value="HATPase_RsbW-like"/>
    <property type="match status" value="1"/>
</dbReference>
<dbReference type="Gene3D" id="3.60.40.10">
    <property type="entry name" value="PPM-type phosphatase domain"/>
    <property type="match status" value="1"/>
</dbReference>
<dbReference type="InterPro" id="IPR000014">
    <property type="entry name" value="PAS"/>
</dbReference>
<dbReference type="SUPFAM" id="SSF81606">
    <property type="entry name" value="PP2C-like"/>
    <property type="match status" value="1"/>
</dbReference>
<proteinExistence type="predicted"/>
<dbReference type="InterPro" id="IPR052016">
    <property type="entry name" value="Bact_Sigma-Reg"/>
</dbReference>
<dbReference type="Pfam" id="PF13581">
    <property type="entry name" value="HATPase_c_2"/>
    <property type="match status" value="1"/>
</dbReference>
<dbReference type="InterPro" id="IPR036457">
    <property type="entry name" value="PPM-type-like_dom_sf"/>
</dbReference>
<dbReference type="CDD" id="cd00130">
    <property type="entry name" value="PAS"/>
    <property type="match status" value="1"/>
</dbReference>
<dbReference type="InterPro" id="IPR003594">
    <property type="entry name" value="HATPase_dom"/>
</dbReference>
<accession>A0ABP7W627</accession>
<dbReference type="SUPFAM" id="SSF55781">
    <property type="entry name" value="GAF domain-like"/>
    <property type="match status" value="1"/>
</dbReference>
<dbReference type="Gene3D" id="3.30.565.10">
    <property type="entry name" value="Histidine kinase-like ATPase, C-terminal domain"/>
    <property type="match status" value="1"/>
</dbReference>
<dbReference type="InterPro" id="IPR035965">
    <property type="entry name" value="PAS-like_dom_sf"/>
</dbReference>
<evidence type="ECO:0008006" key="6">
    <source>
        <dbReference type="Google" id="ProtNLM"/>
    </source>
</evidence>
<dbReference type="Gene3D" id="3.30.450.40">
    <property type="match status" value="1"/>
</dbReference>